<dbReference type="Gene3D" id="3.30.70.270">
    <property type="match status" value="1"/>
</dbReference>
<proteinExistence type="predicted"/>
<dbReference type="OrthoDB" id="1712951at2759"/>
<dbReference type="KEGG" id="nta:107763869"/>
<name>A0A1S3XDK8_TOBAC</name>
<reference evidence="1" key="1">
    <citation type="submission" date="2025-08" db="UniProtKB">
        <authorList>
            <consortium name="RefSeq"/>
        </authorList>
    </citation>
    <scope>IDENTIFICATION</scope>
</reference>
<protein>
    <recommendedName>
        <fullName evidence="2">Reverse transcriptase/retrotransposon-derived protein RNase H-like domain-containing protein</fullName>
    </recommendedName>
</protein>
<evidence type="ECO:0000313" key="1">
    <source>
        <dbReference type="RefSeq" id="XP_016437858.1"/>
    </source>
</evidence>
<dbReference type="SUPFAM" id="SSF56672">
    <property type="entry name" value="DNA/RNA polymerases"/>
    <property type="match status" value="1"/>
</dbReference>
<dbReference type="InterPro" id="IPR043502">
    <property type="entry name" value="DNA/RNA_pol_sf"/>
</dbReference>
<dbReference type="InterPro" id="IPR043128">
    <property type="entry name" value="Rev_trsase/Diguanyl_cyclase"/>
</dbReference>
<dbReference type="InterPro" id="IPR050951">
    <property type="entry name" value="Retrovirus_Pol_polyprotein"/>
</dbReference>
<dbReference type="AlphaFoldDB" id="A0A1S3XDK8"/>
<evidence type="ECO:0008006" key="2">
    <source>
        <dbReference type="Google" id="ProtNLM"/>
    </source>
</evidence>
<dbReference type="PaxDb" id="4097-A0A1S3XDK8"/>
<dbReference type="PANTHER" id="PTHR37984:SF5">
    <property type="entry name" value="PROTEIN NYNRIN-LIKE"/>
    <property type="match status" value="1"/>
</dbReference>
<organism evidence="1">
    <name type="scientific">Nicotiana tabacum</name>
    <name type="common">Common tobacco</name>
    <dbReference type="NCBI Taxonomy" id="4097"/>
    <lineage>
        <taxon>Eukaryota</taxon>
        <taxon>Viridiplantae</taxon>
        <taxon>Streptophyta</taxon>
        <taxon>Embryophyta</taxon>
        <taxon>Tracheophyta</taxon>
        <taxon>Spermatophyta</taxon>
        <taxon>Magnoliopsida</taxon>
        <taxon>eudicotyledons</taxon>
        <taxon>Gunneridae</taxon>
        <taxon>Pentapetalae</taxon>
        <taxon>asterids</taxon>
        <taxon>lamiids</taxon>
        <taxon>Solanales</taxon>
        <taxon>Solanaceae</taxon>
        <taxon>Nicotianoideae</taxon>
        <taxon>Nicotianeae</taxon>
        <taxon>Nicotiana</taxon>
    </lineage>
</organism>
<accession>A0A1S3XDK8</accession>
<dbReference type="RefSeq" id="XP_016437858.1">
    <property type="nucleotide sequence ID" value="XM_016582372.1"/>
</dbReference>
<dbReference type="STRING" id="4097.A0A1S3XDK8"/>
<dbReference type="PANTHER" id="PTHR37984">
    <property type="entry name" value="PROTEIN CBG26694"/>
    <property type="match status" value="1"/>
</dbReference>
<sequence>MLADSFIKAHAEARKVHARKTDIFRFTQGESELLREIVTRFQKERMLLSAIPDEWAAEAFTKGLNPRSSDASQKLKESDHLQYLQKTFDILRKYNMKLNPEKCAFGVSSGKFLGFLVSRRGIEVNPDKIKAIEDIPDQLSNVKEVQRLTGILTASSRFISRS</sequence>
<gene>
    <name evidence="1" type="primary">LOC107763869</name>
</gene>